<dbReference type="PANTHER" id="PTHR24321">
    <property type="entry name" value="DEHYDROGENASES, SHORT CHAIN"/>
    <property type="match status" value="1"/>
</dbReference>
<dbReference type="InterPro" id="IPR002347">
    <property type="entry name" value="SDR_fam"/>
</dbReference>
<dbReference type="PANTHER" id="PTHR24321:SF12">
    <property type="entry name" value="SHORT-CHAIN DEHYDROGENASE_REDUCTASE FAMILY, PUTATIVE (AFU_ORTHOLOGUE AFUA_5G14340)-RELATED"/>
    <property type="match status" value="1"/>
</dbReference>
<dbReference type="Gene3D" id="3.40.50.720">
    <property type="entry name" value="NAD(P)-binding Rossmann-like Domain"/>
    <property type="match status" value="1"/>
</dbReference>
<evidence type="ECO:0000256" key="3">
    <source>
        <dbReference type="ARBA" id="ARBA00023002"/>
    </source>
</evidence>
<protein>
    <submittedName>
        <fullName evidence="4">Uncharacterized protein</fullName>
    </submittedName>
</protein>
<dbReference type="InterPro" id="IPR036291">
    <property type="entry name" value="NAD(P)-bd_dom_sf"/>
</dbReference>
<dbReference type="Proteomes" id="UP001161757">
    <property type="component" value="Unassembled WGS sequence"/>
</dbReference>
<dbReference type="Pfam" id="PF13561">
    <property type="entry name" value="adh_short_C2"/>
    <property type="match status" value="1"/>
</dbReference>
<comment type="similarity">
    <text evidence="1">Belongs to the short-chain dehydrogenases/reductases (SDR) family.</text>
</comment>
<keyword evidence="2" id="KW-0521">NADP</keyword>
<name>A0AAN6IQ68_EXODE</name>
<organism evidence="4 5">
    <name type="scientific">Exophiala dermatitidis</name>
    <name type="common">Black yeast-like fungus</name>
    <name type="synonym">Wangiella dermatitidis</name>
    <dbReference type="NCBI Taxonomy" id="5970"/>
    <lineage>
        <taxon>Eukaryota</taxon>
        <taxon>Fungi</taxon>
        <taxon>Dikarya</taxon>
        <taxon>Ascomycota</taxon>
        <taxon>Pezizomycotina</taxon>
        <taxon>Eurotiomycetes</taxon>
        <taxon>Chaetothyriomycetidae</taxon>
        <taxon>Chaetothyriales</taxon>
        <taxon>Herpotrichiellaceae</taxon>
        <taxon>Exophiala</taxon>
    </lineage>
</organism>
<comment type="caution">
    <text evidence="4">The sequence shown here is derived from an EMBL/GenBank/DDBJ whole genome shotgun (WGS) entry which is preliminary data.</text>
</comment>
<reference evidence="4" key="1">
    <citation type="submission" date="2023-01" db="EMBL/GenBank/DDBJ databases">
        <title>Exophiala dermititidis isolated from Cystic Fibrosis Patient.</title>
        <authorList>
            <person name="Kurbessoian T."/>
            <person name="Crocker A."/>
            <person name="Murante D."/>
            <person name="Hogan D.A."/>
            <person name="Stajich J.E."/>
        </authorList>
    </citation>
    <scope>NUCLEOTIDE SEQUENCE</scope>
    <source>
        <strain evidence="4">Ex8</strain>
    </source>
</reference>
<proteinExistence type="inferred from homology"/>
<evidence type="ECO:0000256" key="1">
    <source>
        <dbReference type="ARBA" id="ARBA00006484"/>
    </source>
</evidence>
<dbReference type="SUPFAM" id="SSF51735">
    <property type="entry name" value="NAD(P)-binding Rossmann-fold domains"/>
    <property type="match status" value="1"/>
</dbReference>
<dbReference type="PRINTS" id="PR00080">
    <property type="entry name" value="SDRFAMILY"/>
</dbReference>
<dbReference type="AlphaFoldDB" id="A0AAN6IQ68"/>
<evidence type="ECO:0000313" key="5">
    <source>
        <dbReference type="Proteomes" id="UP001161757"/>
    </source>
</evidence>
<evidence type="ECO:0000313" key="4">
    <source>
        <dbReference type="EMBL" id="KAJ8986413.1"/>
    </source>
</evidence>
<accession>A0AAN6IQ68</accession>
<dbReference type="EMBL" id="JAJGCB010000038">
    <property type="protein sequence ID" value="KAJ8986413.1"/>
    <property type="molecule type" value="Genomic_DNA"/>
</dbReference>
<evidence type="ECO:0000256" key="2">
    <source>
        <dbReference type="ARBA" id="ARBA00022857"/>
    </source>
</evidence>
<keyword evidence="3" id="KW-0560">Oxidoreductase</keyword>
<sequence>MAALLKGVGFITGAASGIGKATAFSFAKHGAKALALADLNAAAVKAVGAEIQKSYPKVQVLPLELNVTDEKAVDAAISQTASQFGRIDYAVNNAGITGVMAHSADLDPADWKKVLDVNLHGVWLCERAEIRQMLKQEPLEANTVRYGRGTIVNMSSMYGVIGPSVNTPATAYSASKHGVLGFTKPDAVAYAKQGIRINAICPGYVATPLLEEAVKSGAMDKEIERTPVGRMAVPEEIGDTITFLASPMSSFMYGAGLVVDGGFTIQ</sequence>
<gene>
    <name evidence="4" type="ORF">HRR80_009464</name>
</gene>
<dbReference type="GO" id="GO:0016491">
    <property type="term" value="F:oxidoreductase activity"/>
    <property type="evidence" value="ECO:0007669"/>
    <property type="project" value="UniProtKB-KW"/>
</dbReference>
<dbReference type="FunFam" id="3.40.50.720:FF:000084">
    <property type="entry name" value="Short-chain dehydrogenase reductase"/>
    <property type="match status" value="1"/>
</dbReference>
<dbReference type="PRINTS" id="PR00081">
    <property type="entry name" value="GDHRDH"/>
</dbReference>